<comment type="caution">
    <text evidence="1">The sequence shown here is derived from an EMBL/GenBank/DDBJ whole genome shotgun (WGS) entry which is preliminary data.</text>
</comment>
<dbReference type="EMBL" id="JACXZA010000016">
    <property type="protein sequence ID" value="MBD3922978.1"/>
    <property type="molecule type" value="Genomic_DNA"/>
</dbReference>
<organism evidence="1 2">
    <name type="scientific">Paenibacillus terricola</name>
    <dbReference type="NCBI Taxonomy" id="2763503"/>
    <lineage>
        <taxon>Bacteria</taxon>
        <taxon>Bacillati</taxon>
        <taxon>Bacillota</taxon>
        <taxon>Bacilli</taxon>
        <taxon>Bacillales</taxon>
        <taxon>Paenibacillaceae</taxon>
        <taxon>Paenibacillus</taxon>
    </lineage>
</organism>
<evidence type="ECO:0000313" key="1">
    <source>
        <dbReference type="EMBL" id="MBD3922978.1"/>
    </source>
</evidence>
<keyword evidence="2" id="KW-1185">Reference proteome</keyword>
<evidence type="ECO:0008006" key="3">
    <source>
        <dbReference type="Google" id="ProtNLM"/>
    </source>
</evidence>
<dbReference type="Proteomes" id="UP000609346">
    <property type="component" value="Unassembled WGS sequence"/>
</dbReference>
<protein>
    <recommendedName>
        <fullName evidence="3">Ribbon-helix-helix protein CopG domain-containing protein</fullName>
    </recommendedName>
</protein>
<proteinExistence type="predicted"/>
<name>A0ABR8N493_9BACL</name>
<dbReference type="RefSeq" id="WP_224754141.1">
    <property type="nucleotide sequence ID" value="NZ_JACXZA010000016.1"/>
</dbReference>
<gene>
    <name evidence="1" type="ORF">H8B09_30080</name>
</gene>
<reference evidence="1 2" key="1">
    <citation type="submission" date="2020-09" db="EMBL/GenBank/DDBJ databases">
        <title>Paenibacillus sp. strain PR3 16S rRNA gene Genome sequencing and assembly.</title>
        <authorList>
            <person name="Kim J."/>
        </authorList>
    </citation>
    <scope>NUCLEOTIDE SEQUENCE [LARGE SCALE GENOMIC DNA]</scope>
    <source>
        <strain evidence="1 2">PR3</strain>
    </source>
</reference>
<evidence type="ECO:0000313" key="2">
    <source>
        <dbReference type="Proteomes" id="UP000609346"/>
    </source>
</evidence>
<sequence length="104" mass="11912">MKQIGRPSLGVTKKVSLTLPEALWEHFDGEANGNRSEYLRKLLERDQWSQSDWSNNAAQGYAIFAAKELGYSDEQISKLVRAMYRAFDFKTIDEAKAAYNESPY</sequence>
<accession>A0ABR8N493</accession>